<evidence type="ECO:0000256" key="2">
    <source>
        <dbReference type="ARBA" id="ARBA00004138"/>
    </source>
</evidence>
<accession>A0A078AZ97</accession>
<comment type="similarity">
    <text evidence="15">Belongs to the CFAP144 family.</text>
</comment>
<feature type="region of interest" description="Disordered" evidence="19">
    <location>
        <begin position="295"/>
        <end position="331"/>
    </location>
</feature>
<evidence type="ECO:0000256" key="10">
    <source>
        <dbReference type="ARBA" id="ARBA00022777"/>
    </source>
</evidence>
<evidence type="ECO:0000256" key="11">
    <source>
        <dbReference type="ARBA" id="ARBA00022840"/>
    </source>
</evidence>
<dbReference type="EMBL" id="CCKQ01015918">
    <property type="protein sequence ID" value="CDW87770.1"/>
    <property type="molecule type" value="Genomic_DNA"/>
</dbReference>
<evidence type="ECO:0000256" key="9">
    <source>
        <dbReference type="ARBA" id="ARBA00022741"/>
    </source>
</evidence>
<evidence type="ECO:0000313" key="22">
    <source>
        <dbReference type="Proteomes" id="UP000039865"/>
    </source>
</evidence>
<dbReference type="FunFam" id="1.10.510.10:FF:000645">
    <property type="entry name" value="Probable serine/threonine-protein kinase DDB_G0268078"/>
    <property type="match status" value="1"/>
</dbReference>
<protein>
    <recommendedName>
        <fullName evidence="4">non-specific serine/threonine protein kinase</fullName>
        <ecNumber evidence="4">2.7.11.1</ecNumber>
    </recommendedName>
</protein>
<feature type="binding site" evidence="18">
    <location>
        <position position="34"/>
    </location>
    <ligand>
        <name>ATP</name>
        <dbReference type="ChEBI" id="CHEBI:30616"/>
    </ligand>
</feature>
<evidence type="ECO:0000256" key="12">
    <source>
        <dbReference type="ARBA" id="ARBA00022842"/>
    </source>
</evidence>
<feature type="region of interest" description="Disordered" evidence="19">
    <location>
        <begin position="438"/>
        <end position="457"/>
    </location>
</feature>
<organism evidence="21 22">
    <name type="scientific">Stylonychia lemnae</name>
    <name type="common">Ciliate</name>
    <dbReference type="NCBI Taxonomy" id="5949"/>
    <lineage>
        <taxon>Eukaryota</taxon>
        <taxon>Sar</taxon>
        <taxon>Alveolata</taxon>
        <taxon>Ciliophora</taxon>
        <taxon>Intramacronucleata</taxon>
        <taxon>Spirotrichea</taxon>
        <taxon>Stichotrichia</taxon>
        <taxon>Sporadotrichida</taxon>
        <taxon>Oxytrichidae</taxon>
        <taxon>Stylonychinae</taxon>
        <taxon>Stylonychia</taxon>
    </lineage>
</organism>
<dbReference type="InterPro" id="IPR029214">
    <property type="entry name" value="CFAP144"/>
</dbReference>
<evidence type="ECO:0000256" key="7">
    <source>
        <dbReference type="ARBA" id="ARBA00022679"/>
    </source>
</evidence>
<dbReference type="InterPro" id="IPR011009">
    <property type="entry name" value="Kinase-like_dom_sf"/>
</dbReference>
<dbReference type="InterPro" id="IPR050117">
    <property type="entry name" value="MAPK"/>
</dbReference>
<dbReference type="Pfam" id="PF00069">
    <property type="entry name" value="Pkinase"/>
    <property type="match status" value="1"/>
</dbReference>
<sequence>MDKYKIIKTLGDGTYGSVVQASNKQSQEIVAIKKMKKKFYSWEECMALREIKSLRKLNQINIVKLKEVIRVNDDLYFVFEYMEQNVYQLMKDRTTNFPESQIKAVMYQTLLGLAYMHKHGFFHRDLKPENLLVKGEAVKIADFGLAREIRSRPPFTDYVSTRWYRAPEILLRSTNYNSPVDIFACGAIMAELYMLRPLFPGNNETDQIYKTCAVLGSPTQAQWAEGYKLATRIGFTFPKFVPTSLSQLIPNASDQAIDLMLKMMIFDPQKRPTAQQCLQHPYFEGFTYNPAANPSLPGANSSNKNFFNPNNDINKPTSNSKRIESRKGILSRKDDVNKNNYYIQKGRAPDHLPNKPTVLGSGGGAGDNVPQGYFNKQPLGSGISSSGGVNLPQLSNPYVNSVAQNSAVAQNRNKSLPQYQGYKYGGIGGGGAGSGIGDNAYSSNNEQSIQGAQGSGVNLPRIQSRGAALNNNIPNSRGSGLAQYGAQQIPKYGAGAGLNYSGSQGGNQSIPQIGSYKYGSGSGIGGGAGSLGGGIAGGGFSNIPKYSNSGIAGSIGQLNPIGSQRRQMNAVEVNACWVEAIKNENKGRLLNENFDFNPKNRNTSTIIYKFLTVIVLSEKPTQNRVYFGGHPTDTEKEMAELKTKLDTLTSVPKKKYPFAMTSNQEIGWDNDETFDQFKPKNPYNKKSCPETKYASDYVTMTKRSPYANKRQE</sequence>
<dbReference type="Proteomes" id="UP000039865">
    <property type="component" value="Unassembled WGS sequence"/>
</dbReference>
<keyword evidence="10 21" id="KW-0418">Kinase</keyword>
<keyword evidence="11 18" id="KW-0067">ATP-binding</keyword>
<keyword evidence="14" id="KW-0966">Cell projection</keyword>
<feature type="compositionally biased region" description="Basic and acidic residues" evidence="19">
    <location>
        <begin position="321"/>
        <end position="331"/>
    </location>
</feature>
<evidence type="ECO:0000256" key="16">
    <source>
        <dbReference type="ARBA" id="ARBA00047899"/>
    </source>
</evidence>
<gene>
    <name evidence="21" type="primary">Contig1125.g1221</name>
    <name evidence="21" type="ORF">STYLEM_16882</name>
</gene>
<reference evidence="21 22" key="1">
    <citation type="submission" date="2014-06" db="EMBL/GenBank/DDBJ databases">
        <authorList>
            <person name="Swart Estienne"/>
        </authorList>
    </citation>
    <scope>NUCLEOTIDE SEQUENCE [LARGE SCALE GENOMIC DNA]</scope>
    <source>
        <strain evidence="21 22">130c</strain>
    </source>
</reference>
<evidence type="ECO:0000256" key="5">
    <source>
        <dbReference type="ARBA" id="ARBA00022490"/>
    </source>
</evidence>
<feature type="domain" description="Protein kinase" evidence="20">
    <location>
        <begin position="4"/>
        <end position="283"/>
    </location>
</feature>
<dbReference type="InParanoid" id="A0A078AZ97"/>
<keyword evidence="9 18" id="KW-0547">Nucleotide-binding</keyword>
<dbReference type="OMA" id="MFREICE"/>
<dbReference type="GO" id="GO:0005856">
    <property type="term" value="C:cytoskeleton"/>
    <property type="evidence" value="ECO:0007669"/>
    <property type="project" value="UniProtKB-SubCell"/>
</dbReference>
<dbReference type="FunFam" id="3.30.200.20:FF:000071">
    <property type="entry name" value="serine/threonine-protein kinase MAK isoform X1"/>
    <property type="match status" value="1"/>
</dbReference>
<dbReference type="GO" id="GO:0046872">
    <property type="term" value="F:metal ion binding"/>
    <property type="evidence" value="ECO:0007669"/>
    <property type="project" value="UniProtKB-KW"/>
</dbReference>
<comment type="catalytic activity">
    <reaction evidence="17">
        <text>L-seryl-[protein] + ATP = O-phospho-L-seryl-[protein] + ADP + H(+)</text>
        <dbReference type="Rhea" id="RHEA:17989"/>
        <dbReference type="Rhea" id="RHEA-COMP:9863"/>
        <dbReference type="Rhea" id="RHEA-COMP:11604"/>
        <dbReference type="ChEBI" id="CHEBI:15378"/>
        <dbReference type="ChEBI" id="CHEBI:29999"/>
        <dbReference type="ChEBI" id="CHEBI:30616"/>
        <dbReference type="ChEBI" id="CHEBI:83421"/>
        <dbReference type="ChEBI" id="CHEBI:456216"/>
        <dbReference type="EC" id="2.7.11.1"/>
    </reaction>
</comment>
<keyword evidence="12" id="KW-0460">Magnesium</keyword>
<proteinExistence type="inferred from homology"/>
<evidence type="ECO:0000259" key="20">
    <source>
        <dbReference type="PROSITE" id="PS50011"/>
    </source>
</evidence>
<evidence type="ECO:0000256" key="19">
    <source>
        <dbReference type="SAM" id="MobiDB-lite"/>
    </source>
</evidence>
<evidence type="ECO:0000256" key="13">
    <source>
        <dbReference type="ARBA" id="ARBA00023212"/>
    </source>
</evidence>
<dbReference type="OrthoDB" id="2158884at2759"/>
<dbReference type="SUPFAM" id="SSF56112">
    <property type="entry name" value="Protein kinase-like (PK-like)"/>
    <property type="match status" value="1"/>
</dbReference>
<comment type="subcellular location">
    <subcellularLocation>
        <location evidence="2">Cell projection</location>
        <location evidence="2">Cilium</location>
    </subcellularLocation>
    <subcellularLocation>
        <location evidence="3">Cytoplasm</location>
        <location evidence="3">Cytoskeleton</location>
    </subcellularLocation>
</comment>
<comment type="catalytic activity">
    <reaction evidence="16">
        <text>L-threonyl-[protein] + ATP = O-phospho-L-threonyl-[protein] + ADP + H(+)</text>
        <dbReference type="Rhea" id="RHEA:46608"/>
        <dbReference type="Rhea" id="RHEA-COMP:11060"/>
        <dbReference type="Rhea" id="RHEA-COMP:11605"/>
        <dbReference type="ChEBI" id="CHEBI:15378"/>
        <dbReference type="ChEBI" id="CHEBI:30013"/>
        <dbReference type="ChEBI" id="CHEBI:30616"/>
        <dbReference type="ChEBI" id="CHEBI:61977"/>
        <dbReference type="ChEBI" id="CHEBI:456216"/>
        <dbReference type="EC" id="2.7.11.1"/>
    </reaction>
</comment>
<dbReference type="SMART" id="SM00220">
    <property type="entry name" value="S_TKc"/>
    <property type="match status" value="1"/>
</dbReference>
<dbReference type="Pfam" id="PF14886">
    <property type="entry name" value="FAM183"/>
    <property type="match status" value="1"/>
</dbReference>
<dbReference type="EC" id="2.7.11.1" evidence="4"/>
<evidence type="ECO:0000256" key="15">
    <source>
        <dbReference type="ARBA" id="ARBA00034777"/>
    </source>
</evidence>
<feature type="compositionally biased region" description="Low complexity" evidence="19">
    <location>
        <begin position="300"/>
        <end position="316"/>
    </location>
</feature>
<evidence type="ECO:0000313" key="21">
    <source>
        <dbReference type="EMBL" id="CDW87770.1"/>
    </source>
</evidence>
<dbReference type="InterPro" id="IPR000719">
    <property type="entry name" value="Prot_kinase_dom"/>
</dbReference>
<dbReference type="GO" id="GO:0005929">
    <property type="term" value="C:cilium"/>
    <property type="evidence" value="ECO:0007669"/>
    <property type="project" value="UniProtKB-SubCell"/>
</dbReference>
<feature type="compositionally biased region" description="Polar residues" evidence="19">
    <location>
        <begin position="440"/>
        <end position="456"/>
    </location>
</feature>
<dbReference type="AlphaFoldDB" id="A0A078AZ97"/>
<dbReference type="Gene3D" id="1.10.510.10">
    <property type="entry name" value="Transferase(Phosphotransferase) domain 1"/>
    <property type="match status" value="1"/>
</dbReference>
<evidence type="ECO:0000256" key="14">
    <source>
        <dbReference type="ARBA" id="ARBA00023273"/>
    </source>
</evidence>
<dbReference type="GO" id="GO:0005524">
    <property type="term" value="F:ATP binding"/>
    <property type="evidence" value="ECO:0007669"/>
    <property type="project" value="UniProtKB-UniRule"/>
</dbReference>
<dbReference type="PROSITE" id="PS00107">
    <property type="entry name" value="PROTEIN_KINASE_ATP"/>
    <property type="match status" value="1"/>
</dbReference>
<dbReference type="PANTHER" id="PTHR24055">
    <property type="entry name" value="MITOGEN-ACTIVATED PROTEIN KINASE"/>
    <property type="match status" value="1"/>
</dbReference>
<dbReference type="CDD" id="cd07830">
    <property type="entry name" value="STKc_MAK_like"/>
    <property type="match status" value="1"/>
</dbReference>
<evidence type="ECO:0000256" key="1">
    <source>
        <dbReference type="ARBA" id="ARBA00001946"/>
    </source>
</evidence>
<dbReference type="Gene3D" id="3.30.200.20">
    <property type="entry name" value="Phosphorylase Kinase, domain 1"/>
    <property type="match status" value="1"/>
</dbReference>
<keyword evidence="7" id="KW-0808">Transferase</keyword>
<keyword evidence="8" id="KW-0479">Metal-binding</keyword>
<keyword evidence="22" id="KW-1185">Reference proteome</keyword>
<dbReference type="InterPro" id="IPR017441">
    <property type="entry name" value="Protein_kinase_ATP_BS"/>
</dbReference>
<keyword evidence="6" id="KW-0723">Serine/threonine-protein kinase</keyword>
<evidence type="ECO:0000256" key="4">
    <source>
        <dbReference type="ARBA" id="ARBA00012513"/>
    </source>
</evidence>
<evidence type="ECO:0000256" key="8">
    <source>
        <dbReference type="ARBA" id="ARBA00022723"/>
    </source>
</evidence>
<dbReference type="InterPro" id="IPR008271">
    <property type="entry name" value="Ser/Thr_kinase_AS"/>
</dbReference>
<evidence type="ECO:0000256" key="3">
    <source>
        <dbReference type="ARBA" id="ARBA00004245"/>
    </source>
</evidence>
<comment type="cofactor">
    <cofactor evidence="1">
        <name>Mg(2+)</name>
        <dbReference type="ChEBI" id="CHEBI:18420"/>
    </cofactor>
</comment>
<dbReference type="PROSITE" id="PS50011">
    <property type="entry name" value="PROTEIN_KINASE_DOM"/>
    <property type="match status" value="1"/>
</dbReference>
<keyword evidence="13" id="KW-0206">Cytoskeleton</keyword>
<evidence type="ECO:0000256" key="18">
    <source>
        <dbReference type="PROSITE-ProRule" id="PRU10141"/>
    </source>
</evidence>
<keyword evidence="5" id="KW-0963">Cytoplasm</keyword>
<evidence type="ECO:0000256" key="17">
    <source>
        <dbReference type="ARBA" id="ARBA00048679"/>
    </source>
</evidence>
<name>A0A078AZ97_STYLE</name>
<dbReference type="GO" id="GO:0004674">
    <property type="term" value="F:protein serine/threonine kinase activity"/>
    <property type="evidence" value="ECO:0007669"/>
    <property type="project" value="UniProtKB-KW"/>
</dbReference>
<dbReference type="PROSITE" id="PS00108">
    <property type="entry name" value="PROTEIN_KINASE_ST"/>
    <property type="match status" value="1"/>
</dbReference>
<evidence type="ECO:0000256" key="6">
    <source>
        <dbReference type="ARBA" id="ARBA00022527"/>
    </source>
</evidence>
<feature type="region of interest" description="Disordered" evidence="19">
    <location>
        <begin position="343"/>
        <end position="388"/>
    </location>
</feature>